<evidence type="ECO:0000313" key="4">
    <source>
        <dbReference type="Proteomes" id="UP000786811"/>
    </source>
</evidence>
<dbReference type="AlphaFoldDB" id="A0A8J2HNT4"/>
<sequence length="118" mass="13809">TKKYYSRVKPKCEDEFIKSNVIEQECNYNNSYPVCRTMKSFFSNGKVRVIIRDCNRRIMYNNDFAAQYMNSTGEAYVVKTIISYCDTDFCNSAKSIYSGHKVVFLIIISFLCIFKSLH</sequence>
<gene>
    <name evidence="3" type="ORF">HICCMSTLAB_LOCUS12989</name>
</gene>
<accession>A0A8J2HNT4</accession>
<keyword evidence="1" id="KW-0732">Signal</keyword>
<evidence type="ECO:0000256" key="1">
    <source>
        <dbReference type="ARBA" id="ARBA00022729"/>
    </source>
</evidence>
<organism evidence="3 4">
    <name type="scientific">Cotesia congregata</name>
    <name type="common">Parasitoid wasp</name>
    <name type="synonym">Apanteles congregatus</name>
    <dbReference type="NCBI Taxonomy" id="51543"/>
    <lineage>
        <taxon>Eukaryota</taxon>
        <taxon>Metazoa</taxon>
        <taxon>Ecdysozoa</taxon>
        <taxon>Arthropoda</taxon>
        <taxon>Hexapoda</taxon>
        <taxon>Insecta</taxon>
        <taxon>Pterygota</taxon>
        <taxon>Neoptera</taxon>
        <taxon>Endopterygota</taxon>
        <taxon>Hymenoptera</taxon>
        <taxon>Apocrita</taxon>
        <taxon>Ichneumonoidea</taxon>
        <taxon>Braconidae</taxon>
        <taxon>Microgastrinae</taxon>
        <taxon>Cotesia</taxon>
    </lineage>
</organism>
<dbReference type="GO" id="GO:0032222">
    <property type="term" value="P:regulation of synaptic transmission, cholinergic"/>
    <property type="evidence" value="ECO:0007669"/>
    <property type="project" value="InterPro"/>
</dbReference>
<dbReference type="EMBL" id="CAJNRD030001124">
    <property type="protein sequence ID" value="CAG5107941.1"/>
    <property type="molecule type" value="Genomic_DNA"/>
</dbReference>
<keyword evidence="4" id="KW-1185">Reference proteome</keyword>
<evidence type="ECO:0000313" key="3">
    <source>
        <dbReference type="EMBL" id="CAG5107941.1"/>
    </source>
</evidence>
<protein>
    <submittedName>
        <fullName evidence="3">Uncharacterized protein</fullName>
    </submittedName>
</protein>
<evidence type="ECO:0000256" key="2">
    <source>
        <dbReference type="ARBA" id="ARBA00023180"/>
    </source>
</evidence>
<name>A0A8J2HNT4_COTCN</name>
<dbReference type="GO" id="GO:0030431">
    <property type="term" value="P:sleep"/>
    <property type="evidence" value="ECO:0007669"/>
    <property type="project" value="InterPro"/>
</dbReference>
<reference evidence="3" key="1">
    <citation type="submission" date="2021-04" db="EMBL/GenBank/DDBJ databases">
        <authorList>
            <person name="Chebbi M.A.C M."/>
        </authorList>
    </citation>
    <scope>NUCLEOTIDE SEQUENCE</scope>
</reference>
<dbReference type="InterPro" id="IPR031424">
    <property type="entry name" value="QVR-like"/>
</dbReference>
<proteinExistence type="predicted"/>
<feature type="non-terminal residue" evidence="3">
    <location>
        <position position="1"/>
    </location>
</feature>
<comment type="caution">
    <text evidence="3">The sequence shown here is derived from an EMBL/GenBank/DDBJ whole genome shotgun (WGS) entry which is preliminary data.</text>
</comment>
<dbReference type="InterPro" id="IPR045860">
    <property type="entry name" value="Snake_toxin-like_sf"/>
</dbReference>
<dbReference type="Proteomes" id="UP000786811">
    <property type="component" value="Unassembled WGS sequence"/>
</dbReference>
<dbReference type="Pfam" id="PF17064">
    <property type="entry name" value="QVR"/>
    <property type="match status" value="1"/>
</dbReference>
<dbReference type="SUPFAM" id="SSF57302">
    <property type="entry name" value="Snake toxin-like"/>
    <property type="match status" value="1"/>
</dbReference>
<dbReference type="OrthoDB" id="10301453at2759"/>
<keyword evidence="2" id="KW-0325">Glycoprotein</keyword>